<dbReference type="InterPro" id="IPR001296">
    <property type="entry name" value="Glyco_trans_1"/>
</dbReference>
<feature type="domain" description="Glycosyl transferase family 1" evidence="4">
    <location>
        <begin position="180"/>
        <end position="335"/>
    </location>
</feature>
<feature type="domain" description="Glycosyltransferase subfamily 4-like N-terminal" evidence="5">
    <location>
        <begin position="45"/>
        <end position="166"/>
    </location>
</feature>
<name>A0ABX7RD15_9GAMM</name>
<reference evidence="6 7" key="1">
    <citation type="submission" date="2021-02" db="EMBL/GenBank/DDBJ databases">
        <title>Lysobacter arenosi sp. nov., isolated from soil of gangwondo yeongwol, south Korea.</title>
        <authorList>
            <person name="Kim K.R."/>
            <person name="Kim K.H."/>
            <person name="Jeon C.O."/>
        </authorList>
    </citation>
    <scope>NUCLEOTIDE SEQUENCE [LARGE SCALE GENOMIC DNA]</scope>
    <source>
        <strain evidence="6 7">R7</strain>
    </source>
</reference>
<accession>A0ABX7RD15</accession>
<keyword evidence="2" id="KW-0328">Glycosyltransferase</keyword>
<evidence type="ECO:0000256" key="3">
    <source>
        <dbReference type="ARBA" id="ARBA00022679"/>
    </source>
</evidence>
<dbReference type="Pfam" id="PF13579">
    <property type="entry name" value="Glyco_trans_4_4"/>
    <property type="match status" value="1"/>
</dbReference>
<evidence type="ECO:0000313" key="7">
    <source>
        <dbReference type="Proteomes" id="UP000663400"/>
    </source>
</evidence>
<dbReference type="PANTHER" id="PTHR12526">
    <property type="entry name" value="GLYCOSYLTRANSFERASE"/>
    <property type="match status" value="1"/>
</dbReference>
<dbReference type="RefSeq" id="WP_200605409.1">
    <property type="nucleotide sequence ID" value="NZ_CP071517.1"/>
</dbReference>
<comment type="similarity">
    <text evidence="1">Belongs to the glycosyltransferase group 1 family. Glycosyltransferase 4 subfamily.</text>
</comment>
<gene>
    <name evidence="6" type="ORF">HIV01_005970</name>
</gene>
<dbReference type="EMBL" id="CP071517">
    <property type="protein sequence ID" value="QSX76044.1"/>
    <property type="molecule type" value="Genomic_DNA"/>
</dbReference>
<evidence type="ECO:0000256" key="2">
    <source>
        <dbReference type="ARBA" id="ARBA00022676"/>
    </source>
</evidence>
<organism evidence="6 7">
    <name type="scientific">Lysobacter arenosi</name>
    <dbReference type="NCBI Taxonomy" id="2795387"/>
    <lineage>
        <taxon>Bacteria</taxon>
        <taxon>Pseudomonadati</taxon>
        <taxon>Pseudomonadota</taxon>
        <taxon>Gammaproteobacteria</taxon>
        <taxon>Lysobacterales</taxon>
        <taxon>Lysobacteraceae</taxon>
        <taxon>Lysobacter</taxon>
    </lineage>
</organism>
<dbReference type="Pfam" id="PF00534">
    <property type="entry name" value="Glycos_transf_1"/>
    <property type="match status" value="1"/>
</dbReference>
<dbReference type="CDD" id="cd03801">
    <property type="entry name" value="GT4_PimA-like"/>
    <property type="match status" value="1"/>
</dbReference>
<dbReference type="SUPFAM" id="SSF53756">
    <property type="entry name" value="UDP-Glycosyltransferase/glycogen phosphorylase"/>
    <property type="match status" value="1"/>
</dbReference>
<evidence type="ECO:0000313" key="6">
    <source>
        <dbReference type="EMBL" id="QSX76044.1"/>
    </source>
</evidence>
<sequence>MSSARSETSTVLMIGTSPDTQGGVSSVVREMLGSPLASAYRIRYVSTHCDGGLGRKLVASVRGIFSTWCGLILRRPGLLHVHLASRASFWRKLAAVSPAWMLRIPVLVHLHGAEFRDFQEKESGPLGRFFIRQMLERSCRVVALSEGWREWLDKQFPVAQTQVIPNSVRLPEQARAVTSPSPTLLFMGRLGKRKGTHDLIRAFATLAALSPPPKLILAGDGDIAGARLLAEELGISQLVDTPGWVGPDAKARLLQEATAYVLPSYNEGLPMSVLEAMAHGLPVVSTPVGGIPDAITDGEDGFLVSPGDIEALSSRLRMLLSDPELAGRIGDAAREKVRTRFATSAVIERWLRLYAELMPFATSRTGAA</sequence>
<keyword evidence="3" id="KW-0808">Transferase</keyword>
<evidence type="ECO:0000256" key="1">
    <source>
        <dbReference type="ARBA" id="ARBA00009481"/>
    </source>
</evidence>
<proteinExistence type="inferred from homology"/>
<evidence type="ECO:0000259" key="4">
    <source>
        <dbReference type="Pfam" id="PF00534"/>
    </source>
</evidence>
<evidence type="ECO:0000259" key="5">
    <source>
        <dbReference type="Pfam" id="PF13579"/>
    </source>
</evidence>
<dbReference type="Gene3D" id="3.40.50.2000">
    <property type="entry name" value="Glycogen Phosphorylase B"/>
    <property type="match status" value="2"/>
</dbReference>
<dbReference type="PANTHER" id="PTHR12526:SF640">
    <property type="entry name" value="COLANIC ACID BIOSYNTHESIS GLYCOSYLTRANSFERASE WCAL-RELATED"/>
    <property type="match status" value="1"/>
</dbReference>
<dbReference type="InterPro" id="IPR028098">
    <property type="entry name" value="Glyco_trans_4-like_N"/>
</dbReference>
<protein>
    <submittedName>
        <fullName evidence="6">Glycosyltransferase family 4 protein</fullName>
    </submittedName>
</protein>
<keyword evidence="7" id="KW-1185">Reference proteome</keyword>
<dbReference type="Proteomes" id="UP000663400">
    <property type="component" value="Chromosome"/>
</dbReference>